<evidence type="ECO:0000313" key="4">
    <source>
        <dbReference type="Proteomes" id="UP000002051"/>
    </source>
</evidence>
<evidence type="ECO:0000256" key="1">
    <source>
        <dbReference type="SAM" id="MobiDB-lite"/>
    </source>
</evidence>
<accession>A0A072TVB3</accession>
<organism evidence="2 4">
    <name type="scientific">Medicago truncatula</name>
    <name type="common">Barrel medic</name>
    <name type="synonym">Medicago tribuloides</name>
    <dbReference type="NCBI Taxonomy" id="3880"/>
    <lineage>
        <taxon>Eukaryota</taxon>
        <taxon>Viridiplantae</taxon>
        <taxon>Streptophyta</taxon>
        <taxon>Embryophyta</taxon>
        <taxon>Tracheophyta</taxon>
        <taxon>Spermatophyta</taxon>
        <taxon>Magnoliopsida</taxon>
        <taxon>eudicotyledons</taxon>
        <taxon>Gunneridae</taxon>
        <taxon>Pentapetalae</taxon>
        <taxon>rosids</taxon>
        <taxon>fabids</taxon>
        <taxon>Fabales</taxon>
        <taxon>Fabaceae</taxon>
        <taxon>Papilionoideae</taxon>
        <taxon>50 kb inversion clade</taxon>
        <taxon>NPAAA clade</taxon>
        <taxon>Hologalegina</taxon>
        <taxon>IRL clade</taxon>
        <taxon>Trifolieae</taxon>
        <taxon>Medicago</taxon>
    </lineage>
</organism>
<name>A0A072TVB3_MEDTR</name>
<feature type="region of interest" description="Disordered" evidence="1">
    <location>
        <begin position="268"/>
        <end position="288"/>
    </location>
</feature>
<dbReference type="EnsemblPlants" id="KEH17470">
    <property type="protein sequence ID" value="KEH17470"/>
    <property type="gene ID" value="MTR_0013s0190"/>
</dbReference>
<evidence type="ECO:0000313" key="2">
    <source>
        <dbReference type="EMBL" id="KEH17470.1"/>
    </source>
</evidence>
<gene>
    <name evidence="2" type="ORF">MTR_0013s0190</name>
</gene>
<evidence type="ECO:0000313" key="3">
    <source>
        <dbReference type="EnsemblPlants" id="KEH17470"/>
    </source>
</evidence>
<dbReference type="AlphaFoldDB" id="A0A072TVB3"/>
<dbReference type="EMBL" id="KL402738">
    <property type="protein sequence ID" value="KEH17470.1"/>
    <property type="molecule type" value="Genomic_DNA"/>
</dbReference>
<sequence>MAQLAVRVRQVERLKAEKARTNRFPRKEKVAYIDTGDNDPEFDWGFDTLKDNEINLAELKDGPPYTCKLLRPSNGKNPEEPKNDKYPPKTYTLDVSKCEEIFHLLVTDGIILVQKNMILPPLEQRKKERDSVQKALNEGRLKFGEKTKQPIQVDVESSKKVDSMYAEVIGINMVDVAESGDSKLPTGIQSLKGTPQNDVEMVTEDHYFDNNMVTKDQIIENMKVAYPKVEEDLVDFLNRCKISNTDAMLCPRCSTIFDKEAAKAVEGFQPQTKRKGGKKSGYSAPPTKWVKTKVPIPRQEAPKEPSRYAYNNNYKGKHPMTKTQWRRYQRQKKENALPDITNVDKGKGKQEIVFQMVIKPATERISPPLSILKKDHTKEDEKMTSNFTESDPSLDIVCNVVSVLPIEYDVP</sequence>
<reference evidence="3" key="3">
    <citation type="submission" date="2015-06" db="UniProtKB">
        <authorList>
            <consortium name="EnsemblPlants"/>
        </authorList>
    </citation>
    <scope>IDENTIFICATION</scope>
    <source>
        <strain evidence="3">cv. Jemalong A17</strain>
    </source>
</reference>
<protein>
    <submittedName>
        <fullName evidence="2 3">Uncharacterized protein</fullName>
    </submittedName>
</protein>
<keyword evidence="4" id="KW-1185">Reference proteome</keyword>
<reference evidence="2 4" key="1">
    <citation type="journal article" date="2011" name="Nature">
        <title>The Medicago genome provides insight into the evolution of rhizobial symbioses.</title>
        <authorList>
            <person name="Young N.D."/>
            <person name="Debelle F."/>
            <person name="Oldroyd G.E."/>
            <person name="Geurts R."/>
            <person name="Cannon S.B."/>
            <person name="Udvardi M.K."/>
            <person name="Benedito V.A."/>
            <person name="Mayer K.F."/>
            <person name="Gouzy J."/>
            <person name="Schoof H."/>
            <person name="Van de Peer Y."/>
            <person name="Proost S."/>
            <person name="Cook D.R."/>
            <person name="Meyers B.C."/>
            <person name="Spannagl M."/>
            <person name="Cheung F."/>
            <person name="De Mita S."/>
            <person name="Krishnakumar V."/>
            <person name="Gundlach H."/>
            <person name="Zhou S."/>
            <person name="Mudge J."/>
            <person name="Bharti A.K."/>
            <person name="Murray J.D."/>
            <person name="Naoumkina M.A."/>
            <person name="Rosen B."/>
            <person name="Silverstein K.A."/>
            <person name="Tang H."/>
            <person name="Rombauts S."/>
            <person name="Zhao P.X."/>
            <person name="Zhou P."/>
            <person name="Barbe V."/>
            <person name="Bardou P."/>
            <person name="Bechner M."/>
            <person name="Bellec A."/>
            <person name="Berger A."/>
            <person name="Berges H."/>
            <person name="Bidwell S."/>
            <person name="Bisseling T."/>
            <person name="Choisne N."/>
            <person name="Couloux A."/>
            <person name="Denny R."/>
            <person name="Deshpande S."/>
            <person name="Dai X."/>
            <person name="Doyle J.J."/>
            <person name="Dudez A.M."/>
            <person name="Farmer A.D."/>
            <person name="Fouteau S."/>
            <person name="Franken C."/>
            <person name="Gibelin C."/>
            <person name="Gish J."/>
            <person name="Goldstein S."/>
            <person name="Gonzalez A.J."/>
            <person name="Green P.J."/>
            <person name="Hallab A."/>
            <person name="Hartog M."/>
            <person name="Hua A."/>
            <person name="Humphray S.J."/>
            <person name="Jeong D.H."/>
            <person name="Jing Y."/>
            <person name="Jocker A."/>
            <person name="Kenton S.M."/>
            <person name="Kim D.J."/>
            <person name="Klee K."/>
            <person name="Lai H."/>
            <person name="Lang C."/>
            <person name="Lin S."/>
            <person name="Macmil S.L."/>
            <person name="Magdelenat G."/>
            <person name="Matthews L."/>
            <person name="McCorrison J."/>
            <person name="Monaghan E.L."/>
            <person name="Mun J.H."/>
            <person name="Najar F.Z."/>
            <person name="Nicholson C."/>
            <person name="Noirot C."/>
            <person name="O'Bleness M."/>
            <person name="Paule C.R."/>
            <person name="Poulain J."/>
            <person name="Prion F."/>
            <person name="Qin B."/>
            <person name="Qu C."/>
            <person name="Retzel E.F."/>
            <person name="Riddle C."/>
            <person name="Sallet E."/>
            <person name="Samain S."/>
            <person name="Samson N."/>
            <person name="Sanders I."/>
            <person name="Saurat O."/>
            <person name="Scarpelli C."/>
            <person name="Schiex T."/>
            <person name="Segurens B."/>
            <person name="Severin A.J."/>
            <person name="Sherrier D.J."/>
            <person name="Shi R."/>
            <person name="Sims S."/>
            <person name="Singer S.R."/>
            <person name="Sinharoy S."/>
            <person name="Sterck L."/>
            <person name="Viollet A."/>
            <person name="Wang B.B."/>
            <person name="Wang K."/>
            <person name="Wang M."/>
            <person name="Wang X."/>
            <person name="Warfsmann J."/>
            <person name="Weissenbach J."/>
            <person name="White D.D."/>
            <person name="White J.D."/>
            <person name="Wiley G.B."/>
            <person name="Wincker P."/>
            <person name="Xing Y."/>
            <person name="Yang L."/>
            <person name="Yao Z."/>
            <person name="Ying F."/>
            <person name="Zhai J."/>
            <person name="Zhou L."/>
            <person name="Zuber A."/>
            <person name="Denarie J."/>
            <person name="Dixon R.A."/>
            <person name="May G.D."/>
            <person name="Schwartz D.C."/>
            <person name="Rogers J."/>
            <person name="Quetier F."/>
            <person name="Town C.D."/>
            <person name="Roe B.A."/>
        </authorList>
    </citation>
    <scope>NUCLEOTIDE SEQUENCE [LARGE SCALE GENOMIC DNA]</scope>
    <source>
        <strain evidence="2">A17</strain>
        <strain evidence="3 4">cv. Jemalong A17</strain>
    </source>
</reference>
<proteinExistence type="predicted"/>
<dbReference type="HOGENOM" id="CLU_669707_0_0_1"/>
<dbReference type="Proteomes" id="UP000002051">
    <property type="component" value="Unassembled WGS sequence"/>
</dbReference>
<reference evidence="2 4" key="2">
    <citation type="journal article" date="2014" name="BMC Genomics">
        <title>An improved genome release (version Mt4.0) for the model legume Medicago truncatula.</title>
        <authorList>
            <person name="Tang H."/>
            <person name="Krishnakumar V."/>
            <person name="Bidwell S."/>
            <person name="Rosen B."/>
            <person name="Chan A."/>
            <person name="Zhou S."/>
            <person name="Gentzbittel L."/>
            <person name="Childs K.L."/>
            <person name="Yandell M."/>
            <person name="Gundlach H."/>
            <person name="Mayer K.F."/>
            <person name="Schwartz D.C."/>
            <person name="Town C.D."/>
        </authorList>
    </citation>
    <scope>GENOME REANNOTATION</scope>
    <source>
        <strain evidence="2">A17</strain>
        <strain evidence="3 4">cv. Jemalong A17</strain>
    </source>
</reference>